<keyword evidence="2" id="KW-0732">Signal</keyword>
<dbReference type="EMBL" id="JBHLWO010000001">
    <property type="protein sequence ID" value="MFC0317904.1"/>
    <property type="molecule type" value="Genomic_DNA"/>
</dbReference>
<feature type="signal peptide" evidence="2">
    <location>
        <begin position="1"/>
        <end position="19"/>
    </location>
</feature>
<dbReference type="Proteomes" id="UP001589774">
    <property type="component" value="Unassembled WGS sequence"/>
</dbReference>
<name>A0ABV6HG86_9SPHI</name>
<dbReference type="RefSeq" id="WP_130854355.1">
    <property type="nucleotide sequence ID" value="NZ_JBHLWO010000001.1"/>
</dbReference>
<dbReference type="Gene3D" id="3.30.379.10">
    <property type="entry name" value="Chitobiase/beta-hexosaminidase domain 2-like"/>
    <property type="match status" value="1"/>
</dbReference>
<evidence type="ECO:0000256" key="1">
    <source>
        <dbReference type="ARBA" id="ARBA00022801"/>
    </source>
</evidence>
<dbReference type="SUPFAM" id="SSF55545">
    <property type="entry name" value="beta-N-acetylhexosaminidase-like domain"/>
    <property type="match status" value="1"/>
</dbReference>
<reference evidence="3 4" key="1">
    <citation type="submission" date="2024-09" db="EMBL/GenBank/DDBJ databases">
        <authorList>
            <person name="Sun Q."/>
            <person name="Mori K."/>
        </authorList>
    </citation>
    <scope>NUCLEOTIDE SEQUENCE [LARGE SCALE GENOMIC DNA]</scope>
    <source>
        <strain evidence="3 4">CCM 7765</strain>
    </source>
</reference>
<sequence>MIKRMSLLFVFLFCNRLLAQQIPIVTNGSPKAKIVLNENASENVKKASLLLQKYVKEISGATLPLVASSKGNVIRIITSSDNYRSDFRGKESDAYILRSNRNGEFLIVGSTDLGTEFGIYDFIERCLEVTWLMPTDLGTYVPTKKNLSLPQINVVSNPSYKSRQLSPIDINGSSDLNIWGRRNRLVSKISFHHNMNYFVGDKNLEKYDADIFPIYGGKRYYPKSSSDHTWQPNFSSPAFKKIGAEKIIEYFSKNENASSFSLGINDTHRVGANQLKSKSGKNYLGFENSSDAYYSWVNGVIAEVNKKYPNKKYGLLAYYNVADPPSTSVGVSDQVVPYLTYERIRWSNLEAKRNDQVRTAKWAKHVPELGWYDYLYGNTYLIPRAYPHIMAEYLKWGNANKVKHFYGEIYPNWGEGPKYWLLTKLLWNPNQNVDNLLNEWYEKCVGKDAATYLRQYYTIWENYWSKKLIKTPWFAINSTFLPFNNVDYLKLVDEKMIRDSETLLENVCAKAKGNKEKQRAQAIYDMWSLYKLGLQLYSSGKFSNLKDFKKSEEFLKVLQQLKENPLHRHTVDNINRVIN</sequence>
<comment type="caution">
    <text evidence="3">The sequence shown here is derived from an EMBL/GenBank/DDBJ whole genome shotgun (WGS) entry which is preliminary data.</text>
</comment>
<dbReference type="InterPro" id="IPR029018">
    <property type="entry name" value="Hex-like_dom2"/>
</dbReference>
<protein>
    <submittedName>
        <fullName evidence="3">DUF4838 domain-containing protein</fullName>
    </submittedName>
</protein>
<dbReference type="PANTHER" id="PTHR47406:SF2">
    <property type="entry name" value="ALPHA GLUCURONIDASE N-TERMINAL DOMAIN-CONTAINING PROTEIN"/>
    <property type="match status" value="1"/>
</dbReference>
<dbReference type="Pfam" id="PF16126">
    <property type="entry name" value="DUF4838"/>
    <property type="match status" value="1"/>
</dbReference>
<dbReference type="PANTHER" id="PTHR47406">
    <property type="entry name" value="COAGULATION FACTOR 5/8 TYPE, C-TERMINAL"/>
    <property type="match status" value="1"/>
</dbReference>
<evidence type="ECO:0000256" key="2">
    <source>
        <dbReference type="SAM" id="SignalP"/>
    </source>
</evidence>
<feature type="chain" id="PRO_5046319515" evidence="2">
    <location>
        <begin position="20"/>
        <end position="579"/>
    </location>
</feature>
<keyword evidence="1" id="KW-0378">Hydrolase</keyword>
<dbReference type="InterPro" id="IPR032287">
    <property type="entry name" value="DUF4838"/>
</dbReference>
<gene>
    <name evidence="3" type="ORF">ACFFI0_06270</name>
</gene>
<proteinExistence type="predicted"/>
<accession>A0ABV6HG86</accession>
<organism evidence="3 4">
    <name type="scientific">Olivibacter oleidegradans</name>
    <dbReference type="NCBI Taxonomy" id="760123"/>
    <lineage>
        <taxon>Bacteria</taxon>
        <taxon>Pseudomonadati</taxon>
        <taxon>Bacteroidota</taxon>
        <taxon>Sphingobacteriia</taxon>
        <taxon>Sphingobacteriales</taxon>
        <taxon>Sphingobacteriaceae</taxon>
        <taxon>Olivibacter</taxon>
    </lineage>
</organism>
<keyword evidence="4" id="KW-1185">Reference proteome</keyword>
<evidence type="ECO:0000313" key="3">
    <source>
        <dbReference type="EMBL" id="MFC0317904.1"/>
    </source>
</evidence>
<evidence type="ECO:0000313" key="4">
    <source>
        <dbReference type="Proteomes" id="UP001589774"/>
    </source>
</evidence>